<protein>
    <submittedName>
        <fullName evidence="1">Uncharacterized protein</fullName>
    </submittedName>
</protein>
<dbReference type="EMBL" id="JAJA02000001">
    <property type="protein sequence ID" value="KWS03295.1"/>
    <property type="molecule type" value="Genomic_DNA"/>
</dbReference>
<dbReference type="AlphaFoldDB" id="A0A108U677"/>
<dbReference type="Proteomes" id="UP000023435">
    <property type="component" value="Unassembled WGS sequence"/>
</dbReference>
<accession>A0A108U677</accession>
<name>A0A108U677_9GAMM</name>
<evidence type="ECO:0000313" key="2">
    <source>
        <dbReference type="Proteomes" id="UP000023435"/>
    </source>
</evidence>
<organism evidence="1 2">
    <name type="scientific">Lysobacter capsici AZ78</name>
    <dbReference type="NCBI Taxonomy" id="1444315"/>
    <lineage>
        <taxon>Bacteria</taxon>
        <taxon>Pseudomonadati</taxon>
        <taxon>Pseudomonadota</taxon>
        <taxon>Gammaproteobacteria</taxon>
        <taxon>Lysobacterales</taxon>
        <taxon>Lysobacteraceae</taxon>
        <taxon>Lysobacter</taxon>
    </lineage>
</organism>
<evidence type="ECO:0000313" key="1">
    <source>
        <dbReference type="EMBL" id="KWS03295.1"/>
    </source>
</evidence>
<sequence>MQPRACLLERGSRLLAAAALTKATDRSADYESTDSGCIASR</sequence>
<comment type="caution">
    <text evidence="1">The sequence shown here is derived from an EMBL/GenBank/DDBJ whole genome shotgun (WGS) entry which is preliminary data.</text>
</comment>
<keyword evidence="2" id="KW-1185">Reference proteome</keyword>
<reference evidence="1 2" key="1">
    <citation type="journal article" date="2014" name="Genome Announc.">
        <title>Draft Genome Sequence of Lysobacter capsici AZ78, a Bacterium Antagonistic to Plant-Pathogenic Oomycetes.</title>
        <authorList>
            <person name="Puopolo G."/>
            <person name="Sonego P."/>
            <person name="Engelen K."/>
            <person name="Pertot I."/>
        </authorList>
    </citation>
    <scope>NUCLEOTIDE SEQUENCE [LARGE SCALE GENOMIC DNA]</scope>
    <source>
        <strain evidence="1 2">AZ78</strain>
    </source>
</reference>
<proteinExistence type="predicted"/>
<gene>
    <name evidence="1" type="ORF">AZ78_0841</name>
</gene>